<dbReference type="InterPro" id="IPR031107">
    <property type="entry name" value="Small_HSP"/>
</dbReference>
<name>A0A4Q1SHJ6_9BACT</name>
<evidence type="ECO:0000259" key="3">
    <source>
        <dbReference type="PROSITE" id="PS01031"/>
    </source>
</evidence>
<dbReference type="CDD" id="cd06464">
    <property type="entry name" value="ACD_sHsps-like"/>
    <property type="match status" value="1"/>
</dbReference>
<dbReference type="Proteomes" id="UP000290253">
    <property type="component" value="Unassembled WGS sequence"/>
</dbReference>
<comment type="caution">
    <text evidence="4">The sequence shown here is derived from an EMBL/GenBank/DDBJ whole genome shotgun (WGS) entry which is preliminary data.</text>
</comment>
<proteinExistence type="inferred from homology"/>
<accession>A0A4Q1SHJ6</accession>
<dbReference type="PANTHER" id="PTHR11527">
    <property type="entry name" value="HEAT-SHOCK PROTEIN 20 FAMILY MEMBER"/>
    <property type="match status" value="1"/>
</dbReference>
<reference evidence="4 5" key="1">
    <citation type="journal article" date="2016" name="Int. J. Syst. Evol. Microbiol.">
        <title>Acidipila dinghuensis sp. nov., an acidobacterium isolated from forest soil.</title>
        <authorList>
            <person name="Jiang Y.W."/>
            <person name="Wang J."/>
            <person name="Chen M.H."/>
            <person name="Lv Y.Y."/>
            <person name="Qiu L.H."/>
        </authorList>
    </citation>
    <scope>NUCLEOTIDE SEQUENCE [LARGE SCALE GENOMIC DNA]</scope>
    <source>
        <strain evidence="4 5">DHOF10</strain>
    </source>
</reference>
<evidence type="ECO:0000256" key="1">
    <source>
        <dbReference type="PROSITE-ProRule" id="PRU00285"/>
    </source>
</evidence>
<dbReference type="InterPro" id="IPR008978">
    <property type="entry name" value="HSP20-like_chaperone"/>
</dbReference>
<dbReference type="Gene3D" id="2.60.40.790">
    <property type="match status" value="1"/>
</dbReference>
<dbReference type="OrthoDB" id="9811615at2"/>
<dbReference type="SUPFAM" id="SSF49764">
    <property type="entry name" value="HSP20-like chaperones"/>
    <property type="match status" value="1"/>
</dbReference>
<evidence type="ECO:0000313" key="4">
    <source>
        <dbReference type="EMBL" id="RXS97058.1"/>
    </source>
</evidence>
<dbReference type="InterPro" id="IPR002068">
    <property type="entry name" value="A-crystallin/Hsp20_dom"/>
</dbReference>
<dbReference type="PROSITE" id="PS01031">
    <property type="entry name" value="SHSP"/>
    <property type="match status" value="1"/>
</dbReference>
<sequence>MVITHRDSLRDVIALQNRLNALFSERANGKQNDTAEKPASFVPAVDIFENEQKIVLQLEAPGLKQEDFDIQLENDTLTVRGERKLSAEAKEEDFRRIERRYGSFARSFSIPVTVNQESVKASYDAGVLSIELGKRPEAKPKQIKVN</sequence>
<protein>
    <submittedName>
        <fullName evidence="4">Hsp20/alpha crystallin family protein</fullName>
    </submittedName>
</protein>
<feature type="domain" description="SHSP" evidence="3">
    <location>
        <begin position="36"/>
        <end position="146"/>
    </location>
</feature>
<evidence type="ECO:0000313" key="5">
    <source>
        <dbReference type="Proteomes" id="UP000290253"/>
    </source>
</evidence>
<gene>
    <name evidence="4" type="ORF">ESZ00_03780</name>
</gene>
<dbReference type="Pfam" id="PF00011">
    <property type="entry name" value="HSP20"/>
    <property type="match status" value="1"/>
</dbReference>
<dbReference type="AlphaFoldDB" id="A0A4Q1SHJ6"/>
<keyword evidence="5" id="KW-1185">Reference proteome</keyword>
<evidence type="ECO:0000256" key="2">
    <source>
        <dbReference type="RuleBase" id="RU003616"/>
    </source>
</evidence>
<organism evidence="4 5">
    <name type="scientific">Silvibacterium dinghuense</name>
    <dbReference type="NCBI Taxonomy" id="1560006"/>
    <lineage>
        <taxon>Bacteria</taxon>
        <taxon>Pseudomonadati</taxon>
        <taxon>Acidobacteriota</taxon>
        <taxon>Terriglobia</taxon>
        <taxon>Terriglobales</taxon>
        <taxon>Acidobacteriaceae</taxon>
        <taxon>Silvibacterium</taxon>
    </lineage>
</organism>
<dbReference type="RefSeq" id="WP_129206838.1">
    <property type="nucleotide sequence ID" value="NZ_BMGU01000001.1"/>
</dbReference>
<dbReference type="EMBL" id="SDMK01000001">
    <property type="protein sequence ID" value="RXS97058.1"/>
    <property type="molecule type" value="Genomic_DNA"/>
</dbReference>
<comment type="similarity">
    <text evidence="1 2">Belongs to the small heat shock protein (HSP20) family.</text>
</comment>